<feature type="compositionally biased region" description="Basic and acidic residues" evidence="2">
    <location>
        <begin position="144"/>
        <end position="156"/>
    </location>
</feature>
<dbReference type="InterPro" id="IPR007607">
    <property type="entry name" value="BacA/B"/>
</dbReference>
<dbReference type="Proteomes" id="UP000011704">
    <property type="component" value="Unassembled WGS sequence"/>
</dbReference>
<dbReference type="RefSeq" id="WP_005010847.1">
    <property type="nucleotide sequence ID" value="NZ_HG422173.1"/>
</dbReference>
<dbReference type="InParanoid" id="M1ZE09"/>
<organism evidence="3 4">
    <name type="scientific">Nitrospina gracilis (strain 3/211)</name>
    <dbReference type="NCBI Taxonomy" id="1266370"/>
    <lineage>
        <taxon>Bacteria</taxon>
        <taxon>Pseudomonadati</taxon>
        <taxon>Nitrospinota/Tectimicrobiota group</taxon>
        <taxon>Nitrospinota</taxon>
        <taxon>Nitrospinia</taxon>
        <taxon>Nitrospinales</taxon>
        <taxon>Nitrospinaceae</taxon>
        <taxon>Nitrospina</taxon>
    </lineage>
</organism>
<feature type="region of interest" description="Disordered" evidence="2">
    <location>
        <begin position="105"/>
        <end position="173"/>
    </location>
</feature>
<dbReference type="EMBL" id="CAQJ01000089">
    <property type="protein sequence ID" value="CCQ91752.1"/>
    <property type="molecule type" value="Genomic_DNA"/>
</dbReference>
<evidence type="ECO:0000256" key="1">
    <source>
        <dbReference type="ARBA" id="ARBA00044755"/>
    </source>
</evidence>
<dbReference type="HOGENOM" id="CLU_1546020_0_0_0"/>
<dbReference type="PANTHER" id="PTHR35024">
    <property type="entry name" value="HYPOTHETICAL CYTOSOLIC PROTEIN"/>
    <property type="match status" value="1"/>
</dbReference>
<comment type="similarity">
    <text evidence="1">Belongs to the bactofilin family.</text>
</comment>
<dbReference type="Pfam" id="PF04519">
    <property type="entry name" value="Bactofilin"/>
    <property type="match status" value="1"/>
</dbReference>
<protein>
    <recommendedName>
        <fullName evidence="5">Cell shape determination protein CcmA</fullName>
    </recommendedName>
</protein>
<evidence type="ECO:0000313" key="3">
    <source>
        <dbReference type="EMBL" id="CCQ91752.1"/>
    </source>
</evidence>
<reference evidence="3 4" key="1">
    <citation type="journal article" date="2013" name="Front. Microbiol.">
        <title>The genome of Nitrospina gracilis illuminates the metabolism and evolution of the major marine nitrite oxidizer.</title>
        <authorList>
            <person name="Luecker S."/>
            <person name="Nowka B."/>
            <person name="Rattei T."/>
            <person name="Spieck E."/>
            <person name="and Daims H."/>
        </authorList>
    </citation>
    <scope>NUCLEOTIDE SEQUENCE [LARGE SCALE GENOMIC DNA]</scope>
    <source>
        <strain evidence="3 4">3/211</strain>
    </source>
</reference>
<evidence type="ECO:0000256" key="2">
    <source>
        <dbReference type="SAM" id="MobiDB-lite"/>
    </source>
</evidence>
<comment type="caution">
    <text evidence="3">The sequence shown here is derived from an EMBL/GenBank/DDBJ whole genome shotgun (WGS) entry which is preliminary data.</text>
</comment>
<dbReference type="STRING" id="1266370.NITGR_800003"/>
<dbReference type="PANTHER" id="PTHR35024:SF4">
    <property type="entry name" value="POLYMER-FORMING CYTOSKELETAL PROTEIN"/>
    <property type="match status" value="1"/>
</dbReference>
<evidence type="ECO:0008006" key="5">
    <source>
        <dbReference type="Google" id="ProtNLM"/>
    </source>
</evidence>
<gene>
    <name evidence="3" type="ORF">NITGR_800003</name>
</gene>
<sequence>MDSFIQKGVTLKGVLRVKGVVLVEGRVEGEVFAADHLIVGEAGNVLGNIQAGHLTNRGTIQGDVSAGNKVVLVEKSHLTGDISAFQLVVEEGSVFDGRCKMLSKPTYQPKPETPEPPLPETNGGPKNGAQPKTASTEKPAAKIASDKKEASRDKGNKPSGSGVGNFFRQLFSG</sequence>
<dbReference type="AlphaFoldDB" id="M1ZE09"/>
<name>M1ZE09_NITG3</name>
<keyword evidence="4" id="KW-1185">Reference proteome</keyword>
<dbReference type="OrthoDB" id="9802488at2"/>
<proteinExistence type="inferred from homology"/>
<evidence type="ECO:0000313" key="4">
    <source>
        <dbReference type="Proteomes" id="UP000011704"/>
    </source>
</evidence>
<accession>M1ZE09</accession>